<keyword evidence="7" id="KW-0411">Iron-sulfur</keyword>
<keyword evidence="5" id="KW-0862">Zinc</keyword>
<evidence type="ECO:0000256" key="8">
    <source>
        <dbReference type="ARBA" id="ARBA00023239"/>
    </source>
</evidence>
<evidence type="ECO:0000256" key="4">
    <source>
        <dbReference type="ARBA" id="ARBA00022723"/>
    </source>
</evidence>
<keyword evidence="6" id="KW-0408">Iron</keyword>
<dbReference type="Gene3D" id="3.20.20.540">
    <property type="entry name" value="Radical SAM ThiC family, central domain"/>
    <property type="match status" value="1"/>
</dbReference>
<evidence type="ECO:0000256" key="7">
    <source>
        <dbReference type="ARBA" id="ARBA00023014"/>
    </source>
</evidence>
<sequence length="179" mass="19344">VMIEGPGHVPLNEVTANVTLAKSLIGDVPYYVLGPLVTDVASGHDHIASAIGAAVSASAGVDLLCYLTPSEHLALPTPDEVKEGLIAYRIAAHAGDLVKLREKSIKWDLNMTEARRTLDWEKQLALSIDPEKAALIHGRTGQHPGNNVPCTMCGGACVYIMLPKQRKYEIDDKKLQQIE</sequence>
<dbReference type="Gene3D" id="6.10.250.620">
    <property type="match status" value="1"/>
</dbReference>
<keyword evidence="8" id="KW-0456">Lyase</keyword>
<evidence type="ECO:0008006" key="10">
    <source>
        <dbReference type="Google" id="ProtNLM"/>
    </source>
</evidence>
<dbReference type="GO" id="GO:0046872">
    <property type="term" value="F:metal ion binding"/>
    <property type="evidence" value="ECO:0007669"/>
    <property type="project" value="UniProtKB-KW"/>
</dbReference>
<dbReference type="GO" id="GO:0009228">
    <property type="term" value="P:thiamine biosynthetic process"/>
    <property type="evidence" value="ECO:0007669"/>
    <property type="project" value="InterPro"/>
</dbReference>
<organism evidence="9">
    <name type="scientific">marine metagenome</name>
    <dbReference type="NCBI Taxonomy" id="408172"/>
    <lineage>
        <taxon>unclassified sequences</taxon>
        <taxon>metagenomes</taxon>
        <taxon>ecological metagenomes</taxon>
    </lineage>
</organism>
<gene>
    <name evidence="9" type="ORF">METZ01_LOCUS196564</name>
</gene>
<evidence type="ECO:0000256" key="1">
    <source>
        <dbReference type="ARBA" id="ARBA00001966"/>
    </source>
</evidence>
<proteinExistence type="predicted"/>
<keyword evidence="3" id="KW-0949">S-adenosyl-L-methionine</keyword>
<keyword evidence="4" id="KW-0479">Metal-binding</keyword>
<evidence type="ECO:0000256" key="5">
    <source>
        <dbReference type="ARBA" id="ARBA00022833"/>
    </source>
</evidence>
<evidence type="ECO:0000256" key="6">
    <source>
        <dbReference type="ARBA" id="ARBA00023004"/>
    </source>
</evidence>
<name>A0A382DZ22_9ZZZZ</name>
<evidence type="ECO:0000256" key="2">
    <source>
        <dbReference type="ARBA" id="ARBA00022485"/>
    </source>
</evidence>
<dbReference type="GO" id="GO:0051539">
    <property type="term" value="F:4 iron, 4 sulfur cluster binding"/>
    <property type="evidence" value="ECO:0007669"/>
    <property type="project" value="UniProtKB-KW"/>
</dbReference>
<comment type="cofactor">
    <cofactor evidence="1">
        <name>[4Fe-4S] cluster</name>
        <dbReference type="ChEBI" id="CHEBI:49883"/>
    </cofactor>
</comment>
<dbReference type="AlphaFoldDB" id="A0A382DZ22"/>
<reference evidence="9" key="1">
    <citation type="submission" date="2018-05" db="EMBL/GenBank/DDBJ databases">
        <authorList>
            <person name="Lanie J.A."/>
            <person name="Ng W.-L."/>
            <person name="Kazmierczak K.M."/>
            <person name="Andrzejewski T.M."/>
            <person name="Davidsen T.M."/>
            <person name="Wayne K.J."/>
            <person name="Tettelin H."/>
            <person name="Glass J.I."/>
            <person name="Rusch D."/>
            <person name="Podicherti R."/>
            <person name="Tsui H.-C.T."/>
            <person name="Winkler M.E."/>
        </authorList>
    </citation>
    <scope>NUCLEOTIDE SEQUENCE</scope>
</reference>
<dbReference type="InterPro" id="IPR038521">
    <property type="entry name" value="ThiC/Bza_core_dom"/>
</dbReference>
<dbReference type="PANTHER" id="PTHR30557:SF1">
    <property type="entry name" value="PHOSPHOMETHYLPYRIMIDINE SYNTHASE, CHLOROPLASTIC"/>
    <property type="match status" value="1"/>
</dbReference>
<feature type="non-terminal residue" evidence="9">
    <location>
        <position position="1"/>
    </location>
</feature>
<protein>
    <recommendedName>
        <fullName evidence="10">ThiC-associated domain-containing protein</fullName>
    </recommendedName>
</protein>
<evidence type="ECO:0000256" key="3">
    <source>
        <dbReference type="ARBA" id="ARBA00022691"/>
    </source>
</evidence>
<dbReference type="EMBL" id="UINC01041860">
    <property type="protein sequence ID" value="SVB43710.1"/>
    <property type="molecule type" value="Genomic_DNA"/>
</dbReference>
<dbReference type="Pfam" id="PF01964">
    <property type="entry name" value="ThiC_Rad_SAM"/>
    <property type="match status" value="1"/>
</dbReference>
<keyword evidence="2" id="KW-0004">4Fe-4S</keyword>
<dbReference type="PANTHER" id="PTHR30557">
    <property type="entry name" value="THIAMINE BIOSYNTHESIS PROTEIN THIC"/>
    <property type="match status" value="1"/>
</dbReference>
<evidence type="ECO:0000313" key="9">
    <source>
        <dbReference type="EMBL" id="SVB43710.1"/>
    </source>
</evidence>
<dbReference type="InterPro" id="IPR002817">
    <property type="entry name" value="ThiC/BzaA/B"/>
</dbReference>
<accession>A0A382DZ22</accession>
<dbReference type="GO" id="GO:0016829">
    <property type="term" value="F:lyase activity"/>
    <property type="evidence" value="ECO:0007669"/>
    <property type="project" value="UniProtKB-KW"/>
</dbReference>